<evidence type="ECO:0000256" key="4">
    <source>
        <dbReference type="NCBIfam" id="TIGR02021"/>
    </source>
</evidence>
<dbReference type="Pfam" id="PF03602">
    <property type="entry name" value="Cons_hypoth95"/>
    <property type="match status" value="1"/>
</dbReference>
<feature type="region of interest" description="Disordered" evidence="5">
    <location>
        <begin position="234"/>
        <end position="290"/>
    </location>
</feature>
<evidence type="ECO:0000313" key="7">
    <source>
        <dbReference type="EMBL" id="QGY04324.1"/>
    </source>
</evidence>
<dbReference type="KEGG" id="mmes:MMSR116_22270"/>
<proteinExistence type="predicted"/>
<dbReference type="GO" id="GO:0046406">
    <property type="term" value="F:magnesium protoporphyrin IX methyltransferase activity"/>
    <property type="evidence" value="ECO:0007669"/>
    <property type="project" value="UniProtKB-UniRule"/>
</dbReference>
<evidence type="ECO:0000256" key="3">
    <source>
        <dbReference type="ARBA" id="ARBA00022691"/>
    </source>
</evidence>
<dbReference type="Proteomes" id="UP000012488">
    <property type="component" value="Chromosome"/>
</dbReference>
<dbReference type="InterPro" id="IPR010251">
    <property type="entry name" value="Mg_prot_MeTrfase"/>
</dbReference>
<reference evidence="7 8" key="1">
    <citation type="journal article" date="2012" name="Genet. Mol. Biol.">
        <title>Analysis of 16S rRNA and mxaF genes revealing insights into Methylobacterium niche-specific plant association.</title>
        <authorList>
            <person name="Dourado M.N."/>
            <person name="Andreote F.D."/>
            <person name="Dini-Andreote F."/>
            <person name="Conti R."/>
            <person name="Araujo J.M."/>
            <person name="Araujo W.L."/>
        </authorList>
    </citation>
    <scope>NUCLEOTIDE SEQUENCE [LARGE SCALE GENOMIC DNA]</scope>
    <source>
        <strain evidence="7 8">SR1.6/6</strain>
    </source>
</reference>
<sequence>MASASYDARRGELTTYFDRTAVEAWSRLTSDAPVSRIRATVRAGRDAMRATLLSWLPADMTGLRLLDAGCGTGALSVEAARRGAEVVAIDVSPTLIGLAQERLPAIAGAGRIDFRVGDMLDPALGRFDHVVAMDSLIHYRAGDIARALAVLGARTDGSVLFTVAPRTALLTLMHAAGQFFPRSDRSPSIVPVTERGLRRRMSSEQALDGFAWVQSHRTNSGFYLSNAIALTRTQRVSQPHPHPEVPERSGGLEGALQPAPRSLEGSFEAAPQHLRMRGMRGMNGTEGSVR</sequence>
<keyword evidence="2 7" id="KW-0808">Transferase</keyword>
<evidence type="ECO:0000313" key="8">
    <source>
        <dbReference type="Proteomes" id="UP000012488"/>
    </source>
</evidence>
<dbReference type="AlphaFoldDB" id="A0A6B9FTH1"/>
<name>A0A6B9FTH1_9HYPH</name>
<dbReference type="OrthoDB" id="9765084at2"/>
<dbReference type="InterPro" id="IPR029063">
    <property type="entry name" value="SAM-dependent_MTases_sf"/>
</dbReference>
<dbReference type="CDD" id="cd02440">
    <property type="entry name" value="AdoMet_MTases"/>
    <property type="match status" value="1"/>
</dbReference>
<feature type="domain" description="Magnesium-protoporphyrin IX methyltransferase C-terminal" evidence="6">
    <location>
        <begin position="132"/>
        <end position="231"/>
    </location>
</feature>
<dbReference type="SUPFAM" id="SSF53335">
    <property type="entry name" value="S-adenosyl-L-methionine-dependent methyltransferases"/>
    <property type="match status" value="1"/>
</dbReference>
<dbReference type="EMBL" id="CP043538">
    <property type="protein sequence ID" value="QGY04324.1"/>
    <property type="molecule type" value="Genomic_DNA"/>
</dbReference>
<dbReference type="RefSeq" id="WP_010686355.1">
    <property type="nucleotide sequence ID" value="NZ_CP043538.1"/>
</dbReference>
<dbReference type="InterPro" id="IPR010940">
    <property type="entry name" value="Mg_prot_MeTrfase_C"/>
</dbReference>
<dbReference type="PROSITE" id="PS51556">
    <property type="entry name" value="SAM_MT_MG_PIX"/>
    <property type="match status" value="1"/>
</dbReference>
<dbReference type="EC" id="2.1.1.11" evidence="4"/>
<evidence type="ECO:0000256" key="2">
    <source>
        <dbReference type="ARBA" id="ARBA00022679"/>
    </source>
</evidence>
<evidence type="ECO:0000256" key="5">
    <source>
        <dbReference type="SAM" id="MobiDB-lite"/>
    </source>
</evidence>
<organism evidence="7 8">
    <name type="scientific">Methylobacterium mesophilicum SR1.6/6</name>
    <dbReference type="NCBI Taxonomy" id="908290"/>
    <lineage>
        <taxon>Bacteria</taxon>
        <taxon>Pseudomonadati</taxon>
        <taxon>Pseudomonadota</taxon>
        <taxon>Alphaproteobacteria</taxon>
        <taxon>Hyphomicrobiales</taxon>
        <taxon>Methylobacteriaceae</taxon>
        <taxon>Methylobacterium</taxon>
    </lineage>
</organism>
<keyword evidence="3" id="KW-0949">S-adenosyl-L-methionine</keyword>
<dbReference type="Gene3D" id="3.40.50.150">
    <property type="entry name" value="Vaccinia Virus protein VP39"/>
    <property type="match status" value="1"/>
</dbReference>
<reference evidence="7 8" key="2">
    <citation type="journal article" date="2013" name="Genome Announc.">
        <title>Draft Genome Sequence of Methylobacterium mesophilicum Strain SR1.6/6, Isolated from Citrus sinensis.</title>
        <authorList>
            <person name="Marinho Almeida D."/>
            <person name="Dini-Andreote F."/>
            <person name="Camargo Neves A.A."/>
            <person name="Juca Ramos R.T."/>
            <person name="Andreote F.D."/>
            <person name="Carneiro A.R."/>
            <person name="Oliveira de Souza Lima A."/>
            <person name="Caracciolo Gomes de Sa P.H."/>
            <person name="Ribeiro Barbosa M.S."/>
            <person name="Araujo W.L."/>
            <person name="Silva A."/>
        </authorList>
    </citation>
    <scope>NUCLEOTIDE SEQUENCE [LARGE SCALE GENOMIC DNA]</scope>
    <source>
        <strain evidence="7 8">SR1.6/6</strain>
    </source>
</reference>
<evidence type="ECO:0000259" key="6">
    <source>
        <dbReference type="Pfam" id="PF07109"/>
    </source>
</evidence>
<dbReference type="Pfam" id="PF07109">
    <property type="entry name" value="Mg-por_mtran_C"/>
    <property type="match status" value="1"/>
</dbReference>
<dbReference type="GO" id="GO:0032259">
    <property type="term" value="P:methylation"/>
    <property type="evidence" value="ECO:0007669"/>
    <property type="project" value="UniProtKB-KW"/>
</dbReference>
<protein>
    <recommendedName>
        <fullName evidence="4">Magnesium protoporphyrin IX methyltransferase</fullName>
        <ecNumber evidence="4">2.1.1.11</ecNumber>
    </recommendedName>
</protein>
<dbReference type="PANTHER" id="PTHR43464">
    <property type="entry name" value="METHYLTRANSFERASE"/>
    <property type="match status" value="1"/>
</dbReference>
<gene>
    <name evidence="7" type="ORF">MMSR116_22270</name>
</gene>
<dbReference type="PANTHER" id="PTHR43464:SF19">
    <property type="entry name" value="UBIQUINONE BIOSYNTHESIS O-METHYLTRANSFERASE, MITOCHONDRIAL"/>
    <property type="match status" value="1"/>
</dbReference>
<evidence type="ECO:0000256" key="1">
    <source>
        <dbReference type="ARBA" id="ARBA00022603"/>
    </source>
</evidence>
<dbReference type="GO" id="GO:0015995">
    <property type="term" value="P:chlorophyll biosynthetic process"/>
    <property type="evidence" value="ECO:0007669"/>
    <property type="project" value="UniProtKB-UniRule"/>
</dbReference>
<keyword evidence="1 7" id="KW-0489">Methyltransferase</keyword>
<accession>A0A6B9FTH1</accession>
<dbReference type="NCBIfam" id="TIGR02021">
    <property type="entry name" value="BchM-ChlM"/>
    <property type="match status" value="1"/>
</dbReference>